<dbReference type="PANTHER" id="PTHR47024">
    <property type="entry name" value="BIOFILM ABSENT ON HEAD (AFTER YERSINIA EXPOSURE)-RELATED"/>
    <property type="match status" value="1"/>
</dbReference>
<evidence type="ECO:0000256" key="3">
    <source>
        <dbReference type="ARBA" id="ARBA00022676"/>
    </source>
</evidence>
<name>A0AA39LKS0_9BILA</name>
<proteinExistence type="inferred from homology"/>
<evidence type="ECO:0000256" key="1">
    <source>
        <dbReference type="ARBA" id="ARBA00004167"/>
    </source>
</evidence>
<dbReference type="Pfam" id="PF01697">
    <property type="entry name" value="Glyco_transf_92"/>
    <property type="match status" value="1"/>
</dbReference>
<keyword evidence="4" id="KW-0808">Transferase</keyword>
<protein>
    <recommendedName>
        <fullName evidence="9">Glycosyltransferase family 92 protein</fullName>
    </recommendedName>
</protein>
<dbReference type="GO" id="GO:0016757">
    <property type="term" value="F:glycosyltransferase activity"/>
    <property type="evidence" value="ECO:0007669"/>
    <property type="project" value="UniProtKB-KW"/>
</dbReference>
<keyword evidence="5" id="KW-0472">Membrane</keyword>
<feature type="signal peptide" evidence="6">
    <location>
        <begin position="1"/>
        <end position="20"/>
    </location>
</feature>
<reference evidence="7" key="1">
    <citation type="submission" date="2023-06" db="EMBL/GenBank/DDBJ databases">
        <title>Genomic analysis of the entomopathogenic nematode Steinernema hermaphroditum.</title>
        <authorList>
            <person name="Schwarz E.M."/>
            <person name="Heppert J.K."/>
            <person name="Baniya A."/>
            <person name="Schwartz H.T."/>
            <person name="Tan C.-H."/>
            <person name="Antoshechkin I."/>
            <person name="Sternberg P.W."/>
            <person name="Goodrich-Blair H."/>
            <person name="Dillman A.R."/>
        </authorList>
    </citation>
    <scope>NUCLEOTIDE SEQUENCE</scope>
    <source>
        <strain evidence="7">PS9179</strain>
        <tissue evidence="7">Whole animal</tissue>
    </source>
</reference>
<comment type="subcellular location">
    <subcellularLocation>
        <location evidence="1">Membrane</location>
        <topology evidence="1">Single-pass membrane protein</topology>
    </subcellularLocation>
</comment>
<evidence type="ECO:0000256" key="4">
    <source>
        <dbReference type="ARBA" id="ARBA00022679"/>
    </source>
</evidence>
<keyword evidence="3" id="KW-0328">Glycosyltransferase</keyword>
<evidence type="ECO:0008006" key="9">
    <source>
        <dbReference type="Google" id="ProtNLM"/>
    </source>
</evidence>
<feature type="chain" id="PRO_5041371813" description="Glycosyltransferase family 92 protein" evidence="6">
    <location>
        <begin position="21"/>
        <end position="776"/>
    </location>
</feature>
<evidence type="ECO:0000256" key="5">
    <source>
        <dbReference type="ARBA" id="ARBA00023136"/>
    </source>
</evidence>
<evidence type="ECO:0000313" key="8">
    <source>
        <dbReference type="Proteomes" id="UP001175271"/>
    </source>
</evidence>
<keyword evidence="6" id="KW-0732">Signal</keyword>
<evidence type="ECO:0000256" key="2">
    <source>
        <dbReference type="ARBA" id="ARBA00007647"/>
    </source>
</evidence>
<gene>
    <name evidence="7" type="ORF">QR680_015473</name>
</gene>
<dbReference type="EMBL" id="JAUCMV010000004">
    <property type="protein sequence ID" value="KAK0400833.1"/>
    <property type="molecule type" value="Genomic_DNA"/>
</dbReference>
<accession>A0AA39LKS0</accession>
<dbReference type="InterPro" id="IPR008166">
    <property type="entry name" value="Glyco_transf_92"/>
</dbReference>
<evidence type="ECO:0000313" key="7">
    <source>
        <dbReference type="EMBL" id="KAK0400833.1"/>
    </source>
</evidence>
<dbReference type="GO" id="GO:0016020">
    <property type="term" value="C:membrane"/>
    <property type="evidence" value="ECO:0007669"/>
    <property type="project" value="UniProtKB-SubCell"/>
</dbReference>
<comment type="caution">
    <text evidence="7">The sequence shown here is derived from an EMBL/GenBank/DDBJ whole genome shotgun (WGS) entry which is preliminary data.</text>
</comment>
<sequence>MNHRSVVWIFLLFCAEFSWCSQNVAAINSTDLADLKDVLRQAIGNLTKFINLVEENRALEFNSSQSIAQPAHYLGACILPKNDSELLTLFAIMLSQLNDLRDELHLKAQEVRYFRGRWDYFHSKMAHSRNRDAAQDFVNVRGDGWDYLNHLILLYKNWAKPNIVEYYRRAFVDRSETVRLFSTTVWSIKNTMNDENIEDYMQGTRYSSSALRAFQSDIISWALIVQIAHQTRFLLRSDCSDHPKLWVEPYEELYDIQRELLKYPGRYYNDVIDKGLVPVIKDLIDKELSTSPFTQAAKIRSPKQLANIYKKLAPIVKNNYNFSDEYFGVVLSLRRCQFSISTSTTSTMRTYKGVNVIFYHTFWSRNETQENYKYIQENDELLHSLLKCRKRPESWALLLGKQRYPISLEYLQNTCPDRMGCIWVDYRLTAELPFDVDLNQPTALIHDDTETEIEITASQPEKRTKGLDICVAPIYYYNFWIRIVEFVELYRQQGASHIYIYVSSASKLVDDMLKVYEKEGLVTVVRWPQLPELDGTTESVFRLGQYAAMLDCLMRSKGRYVATVDLDDYIFTKDGNLVDYLEDEERKNPNIGSFKFHVVHVAQEPREGNISDWRMVDFSGLLQGDMCDKCYGNFKAIHIANRPVYVGPHNAARYYRRPGFLGALGVQYDEFVVPKSVGMSHHPRYAVVRDQLDFKGVQPFLSNEIVNGISKKFTSVMEEFSKSHPDLTTPPVAKKMMECNPFNPNVCQVPYVTCRNEMKNVDHWIFANESSHLLVL</sequence>
<dbReference type="PANTHER" id="PTHR47024:SF1">
    <property type="entry name" value="GLYCOSYLTRANSFERASE FAMILY 92 PROTEIN"/>
    <property type="match status" value="1"/>
</dbReference>
<dbReference type="AlphaFoldDB" id="A0AA39LKS0"/>
<keyword evidence="8" id="KW-1185">Reference proteome</keyword>
<comment type="similarity">
    <text evidence="2">Belongs to the glycosyltransferase 92 family.</text>
</comment>
<dbReference type="Proteomes" id="UP001175271">
    <property type="component" value="Unassembled WGS sequence"/>
</dbReference>
<evidence type="ECO:0000256" key="6">
    <source>
        <dbReference type="SAM" id="SignalP"/>
    </source>
</evidence>
<organism evidence="7 8">
    <name type="scientific">Steinernema hermaphroditum</name>
    <dbReference type="NCBI Taxonomy" id="289476"/>
    <lineage>
        <taxon>Eukaryota</taxon>
        <taxon>Metazoa</taxon>
        <taxon>Ecdysozoa</taxon>
        <taxon>Nematoda</taxon>
        <taxon>Chromadorea</taxon>
        <taxon>Rhabditida</taxon>
        <taxon>Tylenchina</taxon>
        <taxon>Panagrolaimomorpha</taxon>
        <taxon>Strongyloidoidea</taxon>
        <taxon>Steinernematidae</taxon>
        <taxon>Steinernema</taxon>
    </lineage>
</organism>